<protein>
    <submittedName>
        <fullName evidence="1">Uncharacterized protein</fullName>
    </submittedName>
</protein>
<dbReference type="AlphaFoldDB" id="T1GJ73"/>
<reference evidence="1" key="2">
    <citation type="submission" date="2015-06" db="UniProtKB">
        <authorList>
            <consortium name="EnsemblMetazoa"/>
        </authorList>
    </citation>
    <scope>IDENTIFICATION</scope>
</reference>
<sequence length="60" mass="6969">MSGDGEEFTVVKLEANEIQRNGMENVVYLTRHLRDLLYMKGREQNLTAITYSNFGRMSLK</sequence>
<dbReference type="HOGENOM" id="CLU_2944363_0_0_1"/>
<dbReference type="EnsemblMetazoa" id="MESCA003517-RA">
    <property type="protein sequence ID" value="MESCA003517-PA"/>
    <property type="gene ID" value="MESCA003517"/>
</dbReference>
<evidence type="ECO:0000313" key="1">
    <source>
        <dbReference type="EnsemblMetazoa" id="MESCA003517-PA"/>
    </source>
</evidence>
<dbReference type="EMBL" id="CAQQ02199129">
    <property type="status" value="NOT_ANNOTATED_CDS"/>
    <property type="molecule type" value="Genomic_DNA"/>
</dbReference>
<evidence type="ECO:0000313" key="2">
    <source>
        <dbReference type="Proteomes" id="UP000015102"/>
    </source>
</evidence>
<dbReference type="Proteomes" id="UP000015102">
    <property type="component" value="Unassembled WGS sequence"/>
</dbReference>
<reference evidence="2" key="1">
    <citation type="submission" date="2013-02" db="EMBL/GenBank/DDBJ databases">
        <authorList>
            <person name="Hughes D."/>
        </authorList>
    </citation>
    <scope>NUCLEOTIDE SEQUENCE</scope>
    <source>
        <strain>Durham</strain>
        <strain evidence="2">NC isolate 2 -- Noor lab</strain>
    </source>
</reference>
<name>T1GJ73_MEGSC</name>
<dbReference type="EMBL" id="CAQQ02199130">
    <property type="status" value="NOT_ANNOTATED_CDS"/>
    <property type="molecule type" value="Genomic_DNA"/>
</dbReference>
<proteinExistence type="predicted"/>
<accession>T1GJ73</accession>
<organism evidence="1 2">
    <name type="scientific">Megaselia scalaris</name>
    <name type="common">Humpbacked fly</name>
    <name type="synonym">Phora scalaris</name>
    <dbReference type="NCBI Taxonomy" id="36166"/>
    <lineage>
        <taxon>Eukaryota</taxon>
        <taxon>Metazoa</taxon>
        <taxon>Ecdysozoa</taxon>
        <taxon>Arthropoda</taxon>
        <taxon>Hexapoda</taxon>
        <taxon>Insecta</taxon>
        <taxon>Pterygota</taxon>
        <taxon>Neoptera</taxon>
        <taxon>Endopterygota</taxon>
        <taxon>Diptera</taxon>
        <taxon>Brachycera</taxon>
        <taxon>Muscomorpha</taxon>
        <taxon>Platypezoidea</taxon>
        <taxon>Phoridae</taxon>
        <taxon>Megaseliini</taxon>
        <taxon>Megaselia</taxon>
    </lineage>
</organism>
<keyword evidence="2" id="KW-1185">Reference proteome</keyword>